<evidence type="ECO:0008006" key="11">
    <source>
        <dbReference type="Google" id="ProtNLM"/>
    </source>
</evidence>
<accession>A0A4Q4MVY4</accession>
<evidence type="ECO:0000259" key="7">
    <source>
        <dbReference type="Pfam" id="PF01447"/>
    </source>
</evidence>
<organism evidence="9 10">
    <name type="scientific">Alternaria tenuissima</name>
    <dbReference type="NCBI Taxonomy" id="119927"/>
    <lineage>
        <taxon>Eukaryota</taxon>
        <taxon>Fungi</taxon>
        <taxon>Dikarya</taxon>
        <taxon>Ascomycota</taxon>
        <taxon>Pezizomycotina</taxon>
        <taxon>Dothideomycetes</taxon>
        <taxon>Pleosporomycetidae</taxon>
        <taxon>Pleosporales</taxon>
        <taxon>Pleosporineae</taxon>
        <taxon>Pleosporaceae</taxon>
        <taxon>Alternaria</taxon>
        <taxon>Alternaria sect. Alternaria</taxon>
        <taxon>Alternaria alternata complex</taxon>
    </lineage>
</organism>
<dbReference type="SUPFAM" id="SSF55486">
    <property type="entry name" value="Metalloproteases ('zincins'), catalytic domain"/>
    <property type="match status" value="1"/>
</dbReference>
<evidence type="ECO:0000256" key="2">
    <source>
        <dbReference type="ARBA" id="ARBA00022670"/>
    </source>
</evidence>
<dbReference type="EMBL" id="PDXA01000002">
    <property type="protein sequence ID" value="RYN61057.1"/>
    <property type="molecule type" value="Genomic_DNA"/>
</dbReference>
<dbReference type="InterPro" id="IPR001570">
    <property type="entry name" value="Peptidase_M4_C_domain"/>
</dbReference>
<feature type="domain" description="Peptidase M4" evidence="7">
    <location>
        <begin position="86"/>
        <end position="194"/>
    </location>
</feature>
<gene>
    <name evidence="9" type="ORF">AA0114_g723</name>
</gene>
<dbReference type="InterPro" id="IPR027268">
    <property type="entry name" value="Peptidase_M4/M1_CTD_sf"/>
</dbReference>
<comment type="similarity">
    <text evidence="1">Belongs to the peptidase M4 family.</text>
</comment>
<dbReference type="InterPro" id="IPR013856">
    <property type="entry name" value="Peptidase_M4_domain"/>
</dbReference>
<dbReference type="GO" id="GO:0046872">
    <property type="term" value="F:metal ion binding"/>
    <property type="evidence" value="ECO:0007669"/>
    <property type="project" value="UniProtKB-KW"/>
</dbReference>
<keyword evidence="4" id="KW-0378">Hydrolase</keyword>
<dbReference type="InterPro" id="IPR052759">
    <property type="entry name" value="Metalloprotease_M4"/>
</dbReference>
<reference evidence="10" key="1">
    <citation type="journal article" date="2019" name="bioRxiv">
        <title>Genomics, evolutionary history and diagnostics of the Alternaria alternata species group including apple and Asian pear pathotypes.</title>
        <authorList>
            <person name="Armitage A.D."/>
            <person name="Cockerton H.M."/>
            <person name="Sreenivasaprasad S."/>
            <person name="Woodhall J.W."/>
            <person name="Lane C.R."/>
            <person name="Harrison R.J."/>
            <person name="Clarkson J.P."/>
        </authorList>
    </citation>
    <scope>NUCLEOTIDE SEQUENCE [LARGE SCALE GENOMIC DNA]</scope>
    <source>
        <strain evidence="10">FERA 1082</strain>
    </source>
</reference>
<comment type="caution">
    <text evidence="9">The sequence shown here is derived from an EMBL/GenBank/DDBJ whole genome shotgun (WGS) entry which is preliminary data.</text>
</comment>
<evidence type="ECO:0000256" key="6">
    <source>
        <dbReference type="ARBA" id="ARBA00023049"/>
    </source>
</evidence>
<evidence type="ECO:0000313" key="10">
    <source>
        <dbReference type="Proteomes" id="UP000292402"/>
    </source>
</evidence>
<keyword evidence="2" id="KW-0645">Protease</keyword>
<keyword evidence="3" id="KW-0479">Metal-binding</keyword>
<evidence type="ECO:0000256" key="5">
    <source>
        <dbReference type="ARBA" id="ARBA00022833"/>
    </source>
</evidence>
<dbReference type="Pfam" id="PF02868">
    <property type="entry name" value="Peptidase_M4_C"/>
    <property type="match status" value="1"/>
</dbReference>
<evidence type="ECO:0000256" key="3">
    <source>
        <dbReference type="ARBA" id="ARBA00022723"/>
    </source>
</evidence>
<feature type="domain" description="Peptidase M4 C-terminal" evidence="8">
    <location>
        <begin position="198"/>
        <end position="365"/>
    </location>
</feature>
<dbReference type="Pfam" id="PF01447">
    <property type="entry name" value="Peptidase_M4"/>
    <property type="match status" value="1"/>
</dbReference>
<dbReference type="Gene3D" id="1.10.390.10">
    <property type="entry name" value="Neutral Protease Domain 2"/>
    <property type="match status" value="1"/>
</dbReference>
<dbReference type="GO" id="GO:0006508">
    <property type="term" value="P:proteolysis"/>
    <property type="evidence" value="ECO:0007669"/>
    <property type="project" value="UniProtKB-KW"/>
</dbReference>
<evidence type="ECO:0000256" key="1">
    <source>
        <dbReference type="ARBA" id="ARBA00009388"/>
    </source>
</evidence>
<keyword evidence="6" id="KW-0482">Metalloprotease</keyword>
<protein>
    <recommendedName>
        <fullName evidence="11">Extracellular metalloprotease</fullName>
    </recommendedName>
</protein>
<evidence type="ECO:0000256" key="4">
    <source>
        <dbReference type="ARBA" id="ARBA00022801"/>
    </source>
</evidence>
<evidence type="ECO:0000259" key="8">
    <source>
        <dbReference type="Pfam" id="PF02868"/>
    </source>
</evidence>
<keyword evidence="5" id="KW-0862">Zinc</keyword>
<dbReference type="AlphaFoldDB" id="A0A4Q4MVY4"/>
<dbReference type="Proteomes" id="UP000292402">
    <property type="component" value="Unassembled WGS sequence"/>
</dbReference>
<dbReference type="CDD" id="cd09597">
    <property type="entry name" value="M4_TLP"/>
    <property type="match status" value="1"/>
</dbReference>
<evidence type="ECO:0000313" key="9">
    <source>
        <dbReference type="EMBL" id="RYN61057.1"/>
    </source>
</evidence>
<dbReference type="PANTHER" id="PTHR43579">
    <property type="match status" value="1"/>
</dbReference>
<dbReference type="PANTHER" id="PTHR43579:SF1">
    <property type="entry name" value="NEUTRAL METALLOPROTEINASE"/>
    <property type="match status" value="1"/>
</dbReference>
<proteinExistence type="inferred from homology"/>
<dbReference type="GO" id="GO:0004222">
    <property type="term" value="F:metalloendopeptidase activity"/>
    <property type="evidence" value="ECO:0007669"/>
    <property type="project" value="InterPro"/>
</dbReference>
<dbReference type="InterPro" id="IPR023612">
    <property type="entry name" value="Peptidase_M4"/>
</dbReference>
<dbReference type="PRINTS" id="PR00730">
    <property type="entry name" value="THERMOLYSIN"/>
</dbReference>
<sequence length="371" mass="40651">MEKVQQYPICGFVPPYILSAIADSAIAKSDSVGENSRTACKHTLQHGIDYAAQRHELCARTQQILVAEGATLPGTVQRKIYSCNGTENLPGSLVRSEGQVRIKDRQVNNVYDGFKITHDFFSEIFGRNSLDGRGLPLIGSVHFNLSNTPEGYNNAFWDGEAKRMVFGDGDHISFDFLTDSLDVIAHELSHGFVQFSSPLDYKSQSGALNESCADVFGSMVEQWHMRQSVDDADWILGQTLFPVAFTGSALRTFKAGKAYTDDPVFGTDPQPKHMDNLYKGTEDGGGVHINSGIPNHAFYLAAKSLGGYSWEKAGRVWYKTMISGKIEPTCDFKTFAKATVDIAGEELGDKSVQKAIGDAWVKVGVLAQTKL</sequence>
<dbReference type="Gene3D" id="3.10.170.10">
    <property type="match status" value="1"/>
</dbReference>
<name>A0A4Q4MVY4_9PLEO</name>